<dbReference type="EMBL" id="BAAABZ010000090">
    <property type="protein sequence ID" value="GAA0573123.1"/>
    <property type="molecule type" value="Genomic_DNA"/>
</dbReference>
<evidence type="ECO:0000313" key="3">
    <source>
        <dbReference type="Proteomes" id="UP001501576"/>
    </source>
</evidence>
<dbReference type="Proteomes" id="UP001501576">
    <property type="component" value="Unassembled WGS sequence"/>
</dbReference>
<reference evidence="3" key="1">
    <citation type="journal article" date="2019" name="Int. J. Syst. Evol. Microbiol.">
        <title>The Global Catalogue of Microorganisms (GCM) 10K type strain sequencing project: providing services to taxonomists for standard genome sequencing and annotation.</title>
        <authorList>
            <consortium name="The Broad Institute Genomics Platform"/>
            <consortium name="The Broad Institute Genome Sequencing Center for Infectious Disease"/>
            <person name="Wu L."/>
            <person name="Ma J."/>
        </authorList>
    </citation>
    <scope>NUCLEOTIDE SEQUENCE [LARGE SCALE GENOMIC DNA]</scope>
    <source>
        <strain evidence="3">JCM 5052</strain>
    </source>
</reference>
<feature type="compositionally biased region" description="Polar residues" evidence="1">
    <location>
        <begin position="1"/>
        <end position="10"/>
    </location>
</feature>
<evidence type="ECO:0000313" key="2">
    <source>
        <dbReference type="EMBL" id="GAA0573123.1"/>
    </source>
</evidence>
<name>A0ABP3PWX5_9ACTN</name>
<accession>A0ABP3PWX5</accession>
<proteinExistence type="predicted"/>
<comment type="caution">
    <text evidence="2">The sequence shown here is derived from an EMBL/GenBank/DDBJ whole genome shotgun (WGS) entry which is preliminary data.</text>
</comment>
<feature type="region of interest" description="Disordered" evidence="1">
    <location>
        <begin position="1"/>
        <end position="29"/>
    </location>
</feature>
<gene>
    <name evidence="2" type="ORF">GCM10010390_90340</name>
</gene>
<evidence type="ECO:0000256" key="1">
    <source>
        <dbReference type="SAM" id="MobiDB-lite"/>
    </source>
</evidence>
<protein>
    <submittedName>
        <fullName evidence="2">Uncharacterized protein</fullName>
    </submittedName>
</protein>
<sequence>MRRESLQTAIASDEHAKRGSAAGGVRERPAMTATVTAGHRAATAAWRGFTDHALSLGELAPPAAAGLRDDAAFDVAAAPHKWCRCARSADHRRVGAALPALMAGRVSIWGPLSAGDRGELW</sequence>
<organism evidence="2 3">
    <name type="scientific">Streptomyces mordarskii</name>
    <dbReference type="NCBI Taxonomy" id="1226758"/>
    <lineage>
        <taxon>Bacteria</taxon>
        <taxon>Bacillati</taxon>
        <taxon>Actinomycetota</taxon>
        <taxon>Actinomycetes</taxon>
        <taxon>Kitasatosporales</taxon>
        <taxon>Streptomycetaceae</taxon>
        <taxon>Streptomyces</taxon>
    </lineage>
</organism>
<keyword evidence="3" id="KW-1185">Reference proteome</keyword>